<organism evidence="12 13">
    <name type="scientific">Neoarthrinium moseri</name>
    <dbReference type="NCBI Taxonomy" id="1658444"/>
    <lineage>
        <taxon>Eukaryota</taxon>
        <taxon>Fungi</taxon>
        <taxon>Dikarya</taxon>
        <taxon>Ascomycota</taxon>
        <taxon>Pezizomycotina</taxon>
        <taxon>Sordariomycetes</taxon>
        <taxon>Xylariomycetidae</taxon>
        <taxon>Amphisphaeriales</taxon>
        <taxon>Apiosporaceae</taxon>
        <taxon>Neoarthrinium</taxon>
    </lineage>
</organism>
<keyword evidence="5 10" id="KW-0378">Hydrolase</keyword>
<dbReference type="Pfam" id="PF00933">
    <property type="entry name" value="Glyco_hydro_3"/>
    <property type="match status" value="1"/>
</dbReference>
<dbReference type="SUPFAM" id="SSF56988">
    <property type="entry name" value="Anthrax protective antigen"/>
    <property type="match status" value="1"/>
</dbReference>
<evidence type="ECO:0000313" key="13">
    <source>
        <dbReference type="Proteomes" id="UP000829685"/>
    </source>
</evidence>
<dbReference type="InterPro" id="IPR050288">
    <property type="entry name" value="Cellulose_deg_GH3"/>
</dbReference>
<dbReference type="PANTHER" id="PTHR42715:SF3">
    <property type="entry name" value="BETA-GLUCOSIDASE B-RELATED"/>
    <property type="match status" value="1"/>
</dbReference>
<dbReference type="InterPro" id="IPR017853">
    <property type="entry name" value="GH"/>
</dbReference>
<evidence type="ECO:0000256" key="1">
    <source>
        <dbReference type="ARBA" id="ARBA00000448"/>
    </source>
</evidence>
<comment type="catalytic activity">
    <reaction evidence="1 10">
        <text>Hydrolysis of terminal, non-reducing beta-D-glucosyl residues with release of beta-D-glucose.</text>
        <dbReference type="EC" id="3.2.1.21"/>
    </reaction>
</comment>
<keyword evidence="6" id="KW-0325">Glycoprotein</keyword>
<comment type="similarity">
    <text evidence="3 10">Belongs to the glycosyl hydrolase 3 family.</text>
</comment>
<dbReference type="InterPro" id="IPR026891">
    <property type="entry name" value="Fn3-like"/>
</dbReference>
<evidence type="ECO:0000313" key="12">
    <source>
        <dbReference type="EMBL" id="KAI1857731.1"/>
    </source>
</evidence>
<evidence type="ECO:0000256" key="8">
    <source>
        <dbReference type="ARBA" id="ARBA00023295"/>
    </source>
</evidence>
<dbReference type="GO" id="GO:0009251">
    <property type="term" value="P:glucan catabolic process"/>
    <property type="evidence" value="ECO:0007669"/>
    <property type="project" value="TreeGrafter"/>
</dbReference>
<dbReference type="Pfam" id="PF01915">
    <property type="entry name" value="Glyco_hydro_3_C"/>
    <property type="match status" value="1"/>
</dbReference>
<dbReference type="PROSITE" id="PS00775">
    <property type="entry name" value="GLYCOSYL_HYDROL_F3"/>
    <property type="match status" value="1"/>
</dbReference>
<dbReference type="EMBL" id="JAFIMR010000039">
    <property type="protein sequence ID" value="KAI1857731.1"/>
    <property type="molecule type" value="Genomic_DNA"/>
</dbReference>
<dbReference type="Gene3D" id="2.60.120.260">
    <property type="entry name" value="Galactose-binding domain-like"/>
    <property type="match status" value="1"/>
</dbReference>
<keyword evidence="13" id="KW-1185">Reference proteome</keyword>
<evidence type="ECO:0000256" key="10">
    <source>
        <dbReference type="RuleBase" id="RU361161"/>
    </source>
</evidence>
<dbReference type="AlphaFoldDB" id="A0A9Q0AJU0"/>
<sequence>MVNMDVGLDAEVQDLVTDGPNGARGAEFFDGKTAACFPASVSLAATFNRNLSRQIGKALGQEAQTKGAYAVLGPTVCTHRSPLGGRNFEAFSEDPLLSGILAAEYVNGMQGERVAATVKHFLANEQDTRRFSVNETISDRALREIYLRAFEIVLKHSDPWCFMSSYPKVNGKHVDAQPTFLQDILRNEWGYGGLLMSDWGAVTNGVESVKFGLGLEMPGPPQHRTFETVSKAIKSGDISLEELDRCSSTLLMLLKRTGKLDDRQDTPSEMSVNLPEHQKLIRDAGAEGIVLLKNRDGILPFDPQKAKKVALLGPLAKYAAAHGGGSASLNCHYKVSPWDAFQQRLGDDVELTYSKGTHIFRVYPDLIEGSKNRAGNVGFTADFYSSPDLSGDPVWTEHYARGFFTSMMNNNVVKPLSARFATTFTPSVCGKHYLSFSGMGPAKLFIDGKLIYHQEKETRDSMGFFLGVQEEHRFQYEFLPNRPYKVVIETIPSQVNNSELSLFEGQISAHLGLVYQEEMEADLYQEAIKLAKEADLAICFVGNTTQWETEGQDLETMSLPTDGSQDRLVSGVAQANPKTIVVLTSGVPVEVPWIHDVAALLQGWYAGQESGNSILDVLLGDTTPSGKLPMSWPKKYEHTACYGNFGLDSYDSRQVEYVEGISVGYRHFDRHYGTEKEVRFPFGFGLSYTTFKIEEVNMQGKIEGPENSTVTISAVVRNTGTKQGAETFQVYLAPPSTGSDIVRPPKSLVAFDKVHLRPGEERSIEMQFSADAAAYWDERPSEQGGYCWRVESGKHSILVATSSRPTDIVHTLTLEVQQGFSFPP</sequence>
<keyword evidence="8 10" id="KW-0326">Glycosidase</keyword>
<dbReference type="InterPro" id="IPR037524">
    <property type="entry name" value="PA14/GLEYA"/>
</dbReference>
<feature type="domain" description="PA14" evidence="11">
    <location>
        <begin position="374"/>
        <end position="528"/>
    </location>
</feature>
<evidence type="ECO:0000256" key="5">
    <source>
        <dbReference type="ARBA" id="ARBA00022801"/>
    </source>
</evidence>
<evidence type="ECO:0000256" key="9">
    <source>
        <dbReference type="ARBA" id="ARBA00023326"/>
    </source>
</evidence>
<keyword evidence="9 10" id="KW-0624">Polysaccharide degradation</keyword>
<dbReference type="InterPro" id="IPR019800">
    <property type="entry name" value="Glyco_hydro_3_AS"/>
</dbReference>
<evidence type="ECO:0000256" key="2">
    <source>
        <dbReference type="ARBA" id="ARBA00004987"/>
    </source>
</evidence>
<dbReference type="Gene3D" id="2.60.40.10">
    <property type="entry name" value="Immunoglobulins"/>
    <property type="match status" value="1"/>
</dbReference>
<comment type="pathway">
    <text evidence="2 10">Glycan metabolism; cellulose degradation.</text>
</comment>
<accession>A0A9Q0AJU0</accession>
<dbReference type="GO" id="GO:0008422">
    <property type="term" value="F:beta-glucosidase activity"/>
    <property type="evidence" value="ECO:0007669"/>
    <property type="project" value="UniProtKB-EC"/>
</dbReference>
<gene>
    <name evidence="12" type="ORF">JX265_011146</name>
</gene>
<evidence type="ECO:0000256" key="6">
    <source>
        <dbReference type="ARBA" id="ARBA00023180"/>
    </source>
</evidence>
<dbReference type="SMART" id="SM01217">
    <property type="entry name" value="Fn3_like"/>
    <property type="match status" value="1"/>
</dbReference>
<evidence type="ECO:0000256" key="7">
    <source>
        <dbReference type="ARBA" id="ARBA00023277"/>
    </source>
</evidence>
<dbReference type="EC" id="3.2.1.21" evidence="4 10"/>
<comment type="caution">
    <text evidence="12">The sequence shown here is derived from an EMBL/GenBank/DDBJ whole genome shotgun (WGS) entry which is preliminary data.</text>
</comment>
<dbReference type="SUPFAM" id="SSF51445">
    <property type="entry name" value="(Trans)glycosidases"/>
    <property type="match status" value="1"/>
</dbReference>
<dbReference type="SUPFAM" id="SSF52279">
    <property type="entry name" value="Beta-D-glucan exohydrolase, C-terminal domain"/>
    <property type="match status" value="1"/>
</dbReference>
<dbReference type="Proteomes" id="UP000829685">
    <property type="component" value="Unassembled WGS sequence"/>
</dbReference>
<dbReference type="PRINTS" id="PR00133">
    <property type="entry name" value="GLHYDRLASE3"/>
</dbReference>
<dbReference type="InterPro" id="IPR036962">
    <property type="entry name" value="Glyco_hydro_3_N_sf"/>
</dbReference>
<protein>
    <recommendedName>
        <fullName evidence="4 10">beta-glucosidase</fullName>
        <ecNumber evidence="4 10">3.2.1.21</ecNumber>
    </recommendedName>
</protein>
<name>A0A9Q0AJU0_9PEZI</name>
<dbReference type="Gene3D" id="3.40.50.1700">
    <property type="entry name" value="Glycoside hydrolase family 3 C-terminal domain"/>
    <property type="match status" value="1"/>
</dbReference>
<dbReference type="PROSITE" id="PS51820">
    <property type="entry name" value="PA14"/>
    <property type="match status" value="1"/>
</dbReference>
<reference evidence="12" key="1">
    <citation type="submission" date="2021-03" db="EMBL/GenBank/DDBJ databases">
        <title>Revisited historic fungal species revealed as producer of novel bioactive compounds through whole genome sequencing and comparative genomics.</title>
        <authorList>
            <person name="Vignolle G.A."/>
            <person name="Hochenegger N."/>
            <person name="Mach R.L."/>
            <person name="Mach-Aigner A.R."/>
            <person name="Javad Rahimi M."/>
            <person name="Salim K.A."/>
            <person name="Chan C.M."/>
            <person name="Lim L.B.L."/>
            <person name="Cai F."/>
            <person name="Druzhinina I.S."/>
            <person name="U'Ren J.M."/>
            <person name="Derntl C."/>
        </authorList>
    </citation>
    <scope>NUCLEOTIDE SEQUENCE</scope>
    <source>
        <strain evidence="12">TUCIM 5799</strain>
    </source>
</reference>
<dbReference type="Gene3D" id="3.20.20.300">
    <property type="entry name" value="Glycoside hydrolase, family 3, N-terminal domain"/>
    <property type="match status" value="1"/>
</dbReference>
<evidence type="ECO:0000256" key="3">
    <source>
        <dbReference type="ARBA" id="ARBA00005336"/>
    </source>
</evidence>
<proteinExistence type="inferred from homology"/>
<dbReference type="InterPro" id="IPR002772">
    <property type="entry name" value="Glyco_hydro_3_C"/>
</dbReference>
<evidence type="ECO:0000256" key="4">
    <source>
        <dbReference type="ARBA" id="ARBA00012744"/>
    </source>
</evidence>
<keyword evidence="7 10" id="KW-0119">Carbohydrate metabolism</keyword>
<evidence type="ECO:0000259" key="11">
    <source>
        <dbReference type="PROSITE" id="PS51820"/>
    </source>
</evidence>
<dbReference type="InterPro" id="IPR036881">
    <property type="entry name" value="Glyco_hydro_3_C_sf"/>
</dbReference>
<dbReference type="PANTHER" id="PTHR42715">
    <property type="entry name" value="BETA-GLUCOSIDASE"/>
    <property type="match status" value="1"/>
</dbReference>
<dbReference type="InterPro" id="IPR001764">
    <property type="entry name" value="Glyco_hydro_3_N"/>
</dbReference>
<dbReference type="Pfam" id="PF14310">
    <property type="entry name" value="Fn3-like"/>
    <property type="match status" value="1"/>
</dbReference>
<dbReference type="InterPro" id="IPR013783">
    <property type="entry name" value="Ig-like_fold"/>
</dbReference>